<gene>
    <name evidence="1" type="ORF">GCM10007977_030800</name>
</gene>
<reference evidence="1" key="2">
    <citation type="submission" date="2020-09" db="EMBL/GenBank/DDBJ databases">
        <authorList>
            <person name="Sun Q."/>
            <person name="Ohkuma M."/>
        </authorList>
    </citation>
    <scope>NUCLEOTIDE SEQUENCE</scope>
    <source>
        <strain evidence="1">JCM 19831</strain>
    </source>
</reference>
<dbReference type="AlphaFoldDB" id="A0A917TL07"/>
<organism evidence="1 2">
    <name type="scientific">Dactylosporangium sucinum</name>
    <dbReference type="NCBI Taxonomy" id="1424081"/>
    <lineage>
        <taxon>Bacteria</taxon>
        <taxon>Bacillati</taxon>
        <taxon>Actinomycetota</taxon>
        <taxon>Actinomycetes</taxon>
        <taxon>Micromonosporales</taxon>
        <taxon>Micromonosporaceae</taxon>
        <taxon>Dactylosporangium</taxon>
    </lineage>
</organism>
<name>A0A917TL07_9ACTN</name>
<protein>
    <submittedName>
        <fullName evidence="1">Uncharacterized protein</fullName>
    </submittedName>
</protein>
<reference evidence="1" key="1">
    <citation type="journal article" date="2014" name="Int. J. Syst. Evol. Microbiol.">
        <title>Complete genome sequence of Corynebacterium casei LMG S-19264T (=DSM 44701T), isolated from a smear-ripened cheese.</title>
        <authorList>
            <consortium name="US DOE Joint Genome Institute (JGI-PGF)"/>
            <person name="Walter F."/>
            <person name="Albersmeier A."/>
            <person name="Kalinowski J."/>
            <person name="Ruckert C."/>
        </authorList>
    </citation>
    <scope>NUCLEOTIDE SEQUENCE</scope>
    <source>
        <strain evidence="1">JCM 19831</strain>
    </source>
</reference>
<evidence type="ECO:0000313" key="2">
    <source>
        <dbReference type="Proteomes" id="UP000642070"/>
    </source>
</evidence>
<dbReference type="EMBL" id="BMPI01000013">
    <property type="protein sequence ID" value="GGM27428.1"/>
    <property type="molecule type" value="Genomic_DNA"/>
</dbReference>
<accession>A0A917TL07</accession>
<evidence type="ECO:0000313" key="1">
    <source>
        <dbReference type="EMBL" id="GGM27428.1"/>
    </source>
</evidence>
<dbReference type="Proteomes" id="UP000642070">
    <property type="component" value="Unassembled WGS sequence"/>
</dbReference>
<dbReference type="RefSeq" id="WP_190250507.1">
    <property type="nucleotide sequence ID" value="NZ_BMPI01000013.1"/>
</dbReference>
<proteinExistence type="predicted"/>
<sequence>MPAITGPHAEAPRALVGELGGTWLPDAPRFADFLRPCGSPTKDTAVRPRL</sequence>
<keyword evidence="2" id="KW-1185">Reference proteome</keyword>
<comment type="caution">
    <text evidence="1">The sequence shown here is derived from an EMBL/GenBank/DDBJ whole genome shotgun (WGS) entry which is preliminary data.</text>
</comment>